<dbReference type="InterPro" id="IPR012910">
    <property type="entry name" value="Plug_dom"/>
</dbReference>
<dbReference type="NCBIfam" id="TIGR04056">
    <property type="entry name" value="OMP_RagA_SusC"/>
    <property type="match status" value="1"/>
</dbReference>
<keyword evidence="6" id="KW-0408">Iron</keyword>
<dbReference type="InterPro" id="IPR023996">
    <property type="entry name" value="TonB-dep_OMP_SusC/RagA"/>
</dbReference>
<comment type="similarity">
    <text evidence="10 11">Belongs to the TonB-dependent receptor family.</text>
</comment>
<feature type="domain" description="Secretin/TonB short N-terminal" evidence="14">
    <location>
        <begin position="47"/>
        <end position="94"/>
    </location>
</feature>
<dbReference type="RefSeq" id="WP_117724132.1">
    <property type="nucleotide sequence ID" value="NZ_QSUL01000006.1"/>
</dbReference>
<dbReference type="NCBIfam" id="TIGR04057">
    <property type="entry name" value="SusC_RagA_signa"/>
    <property type="match status" value="1"/>
</dbReference>
<dbReference type="GO" id="GO:0009279">
    <property type="term" value="C:cell outer membrane"/>
    <property type="evidence" value="ECO:0007669"/>
    <property type="project" value="UniProtKB-SubCell"/>
</dbReference>
<dbReference type="Pfam" id="PF07660">
    <property type="entry name" value="STN"/>
    <property type="match status" value="1"/>
</dbReference>
<dbReference type="Gene3D" id="2.40.170.20">
    <property type="entry name" value="TonB-dependent receptor, beta-barrel domain"/>
    <property type="match status" value="1"/>
</dbReference>
<dbReference type="InterPro" id="IPR039426">
    <property type="entry name" value="TonB-dep_rcpt-like"/>
</dbReference>
<evidence type="ECO:0000256" key="11">
    <source>
        <dbReference type="RuleBase" id="RU003357"/>
    </source>
</evidence>
<keyword evidence="4" id="KW-0410">Iron transport</keyword>
<gene>
    <name evidence="16" type="ORF">DXB65_09890</name>
</gene>
<keyword evidence="7 11" id="KW-0798">TonB box</keyword>
<dbReference type="SUPFAM" id="SSF49464">
    <property type="entry name" value="Carboxypeptidase regulatory domain-like"/>
    <property type="match status" value="1"/>
</dbReference>
<proteinExistence type="inferred from homology"/>
<evidence type="ECO:0000256" key="8">
    <source>
        <dbReference type="ARBA" id="ARBA00023136"/>
    </source>
</evidence>
<dbReference type="SUPFAM" id="SSF56935">
    <property type="entry name" value="Porins"/>
    <property type="match status" value="1"/>
</dbReference>
<evidence type="ECO:0000256" key="9">
    <source>
        <dbReference type="ARBA" id="ARBA00023237"/>
    </source>
</evidence>
<dbReference type="InterPro" id="IPR037066">
    <property type="entry name" value="Plug_dom_sf"/>
</dbReference>
<evidence type="ECO:0000256" key="7">
    <source>
        <dbReference type="ARBA" id="ARBA00023077"/>
    </source>
</evidence>
<dbReference type="Pfam" id="PF00593">
    <property type="entry name" value="TonB_dep_Rec_b-barrel"/>
    <property type="match status" value="1"/>
</dbReference>
<evidence type="ECO:0000313" key="16">
    <source>
        <dbReference type="EMBL" id="RGN35828.1"/>
    </source>
</evidence>
<comment type="subcellular location">
    <subcellularLocation>
        <location evidence="1 10">Cell outer membrane</location>
        <topology evidence="1 10">Multi-pass membrane protein</topology>
    </subcellularLocation>
</comment>
<organism evidence="16 17">
    <name type="scientific">Bacteroides oleiciplenus</name>
    <dbReference type="NCBI Taxonomy" id="626931"/>
    <lineage>
        <taxon>Bacteria</taxon>
        <taxon>Pseudomonadati</taxon>
        <taxon>Bacteroidota</taxon>
        <taxon>Bacteroidia</taxon>
        <taxon>Bacteroidales</taxon>
        <taxon>Bacteroidaceae</taxon>
        <taxon>Bacteroides</taxon>
    </lineage>
</organism>
<dbReference type="AlphaFoldDB" id="A0A3E5BE23"/>
<sequence length="1119" mass="123178">MKHKILFVLFLGLIACLTASAQKVTLQFRQVKLAKVFDAITQQTGLTVAYSRPIVDPDRVVSVEADKEELSDVLARLLKGTNVTFEIGETKIYLKERSVSDTSQKNGRLITISGTIVDEKGEPIIGASVAVQGTTLGTITNVDGEYTLANVPENSKIAISFIGYQSMIFFAKDKLLAKVILKEDTEMLDEVVVVGYGTQSKARVTGSIASLKSDQIKDMPVTSFEQAIAGQMPGVQVMQQSGTPGSGSSIKVRGASSITAGTNPLIVIDGFPITTSNTATLLNPEDIETIQVLKDASSAAIYGSRGANGVIVVTTKKGKEGKTNINAKAYFGVQTVAKKIDMMDAYEYADFMATARNNYWVDLNPGVNKPTDSNSMRVKKAYIPDYITPYLNGESGLTNTDWQDEIMQTAIMQQYDISVSGGNQKLSHYTSASFVKQDGIIKNSGFQRFSARSNIQSIINKRVTFDVSLAPSYSKTSKISEKNHKQDGIVLLTTIANPAAKAYNKDGSIMYGDQIELGNAWGTSVIESPLAIAESIKDNLYQFRMLGNANLTVKILEGFNFKTHFGVEYSNEREDYFRPSYLGNYGVKAPTQAKGKYWNAQTTNWVTENTLDYKKDFGKHHLEALLGISAQKQNYLVASMDAANYPNDNVTTLNAGVVNDGSTTESVWTLLSYFGRINYFFQNKYLLSASVRWDGSSRFGKNNKYGCFPAVSLGWRIKEENWLKDVDALSDLKLRVSYGKTGNFQINDYGSYSLLQSSNYILNGVMVNGLSPATSPNPNISWEKTEQWNAGFDIAFLKNQLSFSADFYRSTTDGLLLDVPVPAASGFTSSLQNIGKLQNTGFEFSLRGDFDFNGLKWAPSLNFSLNRNEVKALGPNQEQIISGNHITMIGEAIGNFYGYNVLGVYKSQEDLDKYPHLSTAKIGTYIYEDISGPDGKPDGVITDADRKILGSYNPDYTIGLYNSLSYRNFDLSFMIQCVQGVEIFNSARSFLMNGEGWGNGMKDLYKNFFSETNPNGKYARPSVATADKLYEKSSYMIEDGSFIRFNNITLGYNFPKTLIAKSGIKGLRLYVTAQNPFTITKYSGYNPEVSTNSDALTPGIDYGAYPTNKSIAFGLNVNF</sequence>
<protein>
    <submittedName>
        <fullName evidence="16">SusC/RagA family TonB-linked outer membrane protein</fullName>
    </submittedName>
</protein>
<feature type="chain" id="PRO_5017737478" evidence="12">
    <location>
        <begin position="22"/>
        <end position="1119"/>
    </location>
</feature>
<evidence type="ECO:0000259" key="15">
    <source>
        <dbReference type="Pfam" id="PF07715"/>
    </source>
</evidence>
<dbReference type="Pfam" id="PF13715">
    <property type="entry name" value="CarbopepD_reg_2"/>
    <property type="match status" value="1"/>
</dbReference>
<dbReference type="InterPro" id="IPR023997">
    <property type="entry name" value="TonB-dep_OMP_SusC/RagA_CS"/>
</dbReference>
<evidence type="ECO:0000259" key="14">
    <source>
        <dbReference type="Pfam" id="PF07660"/>
    </source>
</evidence>
<feature type="signal peptide" evidence="12">
    <location>
        <begin position="1"/>
        <end position="21"/>
    </location>
</feature>
<evidence type="ECO:0000313" key="17">
    <source>
        <dbReference type="Proteomes" id="UP000260983"/>
    </source>
</evidence>
<dbReference type="InterPro" id="IPR036942">
    <property type="entry name" value="Beta-barrel_TonB_sf"/>
</dbReference>
<keyword evidence="2 10" id="KW-0813">Transport</keyword>
<evidence type="ECO:0000259" key="13">
    <source>
        <dbReference type="Pfam" id="PF00593"/>
    </source>
</evidence>
<dbReference type="Pfam" id="PF07715">
    <property type="entry name" value="Plug"/>
    <property type="match status" value="1"/>
</dbReference>
<name>A0A3E5BE23_9BACE</name>
<keyword evidence="9 10" id="KW-0998">Cell outer membrane</keyword>
<dbReference type="EMBL" id="QSUL01000006">
    <property type="protein sequence ID" value="RGN35828.1"/>
    <property type="molecule type" value="Genomic_DNA"/>
</dbReference>
<feature type="domain" description="TonB-dependent receptor plug" evidence="15">
    <location>
        <begin position="201"/>
        <end position="310"/>
    </location>
</feature>
<keyword evidence="3 10" id="KW-1134">Transmembrane beta strand</keyword>
<dbReference type="FunFam" id="2.170.130.10:FF:000008">
    <property type="entry name" value="SusC/RagA family TonB-linked outer membrane protein"/>
    <property type="match status" value="1"/>
</dbReference>
<dbReference type="Gene3D" id="2.170.130.10">
    <property type="entry name" value="TonB-dependent receptor, plug domain"/>
    <property type="match status" value="1"/>
</dbReference>
<dbReference type="GO" id="GO:0006826">
    <property type="term" value="P:iron ion transport"/>
    <property type="evidence" value="ECO:0007669"/>
    <property type="project" value="UniProtKB-KW"/>
</dbReference>
<dbReference type="Gene3D" id="2.60.40.1120">
    <property type="entry name" value="Carboxypeptidase-like, regulatory domain"/>
    <property type="match status" value="1"/>
</dbReference>
<feature type="domain" description="TonB-dependent receptor-like beta-barrel" evidence="13">
    <location>
        <begin position="550"/>
        <end position="1075"/>
    </location>
</feature>
<comment type="caution">
    <text evidence="16">The sequence shown here is derived from an EMBL/GenBank/DDBJ whole genome shotgun (WGS) entry which is preliminary data.</text>
</comment>
<keyword evidence="12" id="KW-0732">Signal</keyword>
<keyword evidence="4" id="KW-0406">Ion transport</keyword>
<reference evidence="16 17" key="1">
    <citation type="submission" date="2018-08" db="EMBL/GenBank/DDBJ databases">
        <title>A genome reference for cultivated species of the human gut microbiota.</title>
        <authorList>
            <person name="Zou Y."/>
            <person name="Xue W."/>
            <person name="Luo G."/>
        </authorList>
    </citation>
    <scope>NUCLEOTIDE SEQUENCE [LARGE SCALE GENOMIC DNA]</scope>
    <source>
        <strain evidence="16 17">OM05-15BH</strain>
    </source>
</reference>
<evidence type="ECO:0000256" key="2">
    <source>
        <dbReference type="ARBA" id="ARBA00022448"/>
    </source>
</evidence>
<evidence type="ECO:0000256" key="1">
    <source>
        <dbReference type="ARBA" id="ARBA00004571"/>
    </source>
</evidence>
<evidence type="ECO:0000256" key="4">
    <source>
        <dbReference type="ARBA" id="ARBA00022496"/>
    </source>
</evidence>
<evidence type="ECO:0000256" key="6">
    <source>
        <dbReference type="ARBA" id="ARBA00023004"/>
    </source>
</evidence>
<dbReference type="PROSITE" id="PS51257">
    <property type="entry name" value="PROKAR_LIPOPROTEIN"/>
    <property type="match status" value="1"/>
</dbReference>
<dbReference type="Proteomes" id="UP000260983">
    <property type="component" value="Unassembled WGS sequence"/>
</dbReference>
<dbReference type="InterPro" id="IPR008969">
    <property type="entry name" value="CarboxyPept-like_regulatory"/>
</dbReference>
<dbReference type="PROSITE" id="PS52016">
    <property type="entry name" value="TONB_DEPENDENT_REC_3"/>
    <property type="match status" value="1"/>
</dbReference>
<evidence type="ECO:0000256" key="10">
    <source>
        <dbReference type="PROSITE-ProRule" id="PRU01360"/>
    </source>
</evidence>
<dbReference type="InterPro" id="IPR011662">
    <property type="entry name" value="Secretin/TonB_short_N"/>
</dbReference>
<evidence type="ECO:0000256" key="12">
    <source>
        <dbReference type="SAM" id="SignalP"/>
    </source>
</evidence>
<evidence type="ECO:0000256" key="5">
    <source>
        <dbReference type="ARBA" id="ARBA00022692"/>
    </source>
</evidence>
<keyword evidence="8 10" id="KW-0472">Membrane</keyword>
<keyword evidence="5 10" id="KW-0812">Transmembrane</keyword>
<accession>A0A3E5BE23</accession>
<evidence type="ECO:0000256" key="3">
    <source>
        <dbReference type="ARBA" id="ARBA00022452"/>
    </source>
</evidence>
<dbReference type="InterPro" id="IPR000531">
    <property type="entry name" value="Beta-barrel_TonB"/>
</dbReference>